<feature type="DNA-binding region" description="H-T-H motif" evidence="4">
    <location>
        <begin position="25"/>
        <end position="44"/>
    </location>
</feature>
<dbReference type="PROSITE" id="PS50977">
    <property type="entry name" value="HTH_TETR_2"/>
    <property type="match status" value="1"/>
</dbReference>
<dbReference type="InterPro" id="IPR023772">
    <property type="entry name" value="DNA-bd_HTH_TetR-type_CS"/>
</dbReference>
<keyword evidence="2 4" id="KW-0238">DNA-binding</keyword>
<keyword evidence="3" id="KW-0804">Transcription</keyword>
<evidence type="ECO:0000256" key="3">
    <source>
        <dbReference type="ARBA" id="ARBA00023163"/>
    </source>
</evidence>
<dbReference type="Proteomes" id="UP000094609">
    <property type="component" value="Chromosome"/>
</dbReference>
<dbReference type="InterPro" id="IPR036271">
    <property type="entry name" value="Tet_transcr_reg_TetR-rel_C_sf"/>
</dbReference>
<evidence type="ECO:0000256" key="2">
    <source>
        <dbReference type="ARBA" id="ARBA00023125"/>
    </source>
</evidence>
<dbReference type="PATRIC" id="fig|1193502.14.peg.39"/>
<dbReference type="RefSeq" id="WP_069476850.1">
    <property type="nucleotide sequence ID" value="NZ_CP017111.1"/>
</dbReference>
<evidence type="ECO:0000313" key="7">
    <source>
        <dbReference type="Proteomes" id="UP000094609"/>
    </source>
</evidence>
<dbReference type="Pfam" id="PF16925">
    <property type="entry name" value="TetR_C_13"/>
    <property type="match status" value="1"/>
</dbReference>
<dbReference type="InterPro" id="IPR001647">
    <property type="entry name" value="HTH_TetR"/>
</dbReference>
<organism evidence="6 7">
    <name type="scientific">Sulfurospirillum halorespirans DSM 13726</name>
    <dbReference type="NCBI Taxonomy" id="1193502"/>
    <lineage>
        <taxon>Bacteria</taxon>
        <taxon>Pseudomonadati</taxon>
        <taxon>Campylobacterota</taxon>
        <taxon>Epsilonproteobacteria</taxon>
        <taxon>Campylobacterales</taxon>
        <taxon>Sulfurospirillaceae</taxon>
        <taxon>Sulfurospirillum</taxon>
    </lineage>
</organism>
<dbReference type="STRING" id="1193502.SHALO_0038"/>
<evidence type="ECO:0000313" key="6">
    <source>
        <dbReference type="EMBL" id="AOO63840.1"/>
    </source>
</evidence>
<dbReference type="Pfam" id="PF00440">
    <property type="entry name" value="TetR_N"/>
    <property type="match status" value="1"/>
</dbReference>
<dbReference type="PANTHER" id="PTHR47506:SF3">
    <property type="entry name" value="HTH-TYPE TRANSCRIPTIONAL REGULATOR LMRA"/>
    <property type="match status" value="1"/>
</dbReference>
<name>A0A1D7TFY4_9BACT</name>
<reference evidence="7" key="1">
    <citation type="submission" date="2016-08" db="EMBL/GenBank/DDBJ databases">
        <title>Complete genome sequence of the organohalide-respiring Epsilonproteobacterium Sulfurospirillum halorespirans.</title>
        <authorList>
            <person name="Goris T."/>
            <person name="Zimmermann J."/>
            <person name="Schenz B."/>
            <person name="Lemos M."/>
            <person name="Hackermueller J."/>
            <person name="Diekert G."/>
        </authorList>
    </citation>
    <scope>NUCLEOTIDE SEQUENCE [LARGE SCALE GENOMIC DNA]</scope>
    <source>
        <strain>DSM 13726</strain>
        <strain evidence="7">PCE-M2</strain>
    </source>
</reference>
<accession>A0A1D7TFY4</accession>
<sequence>MKTTRDKLINATFDEVFSHGYQGASLSDILAKAGVHKGSMYHFFANKKEMALASIEETILQRNAEKYRYVETYTNGFLEEFYTRLRDTSVRDFKRGCPIANIVQEMSNIDEDFNTLMKSIYGAFRANIKAILDKAIEVNEMKTCDTTKLALFITSTIEGAILAAKASGNAQDYVDVIEELIEHIEGKR</sequence>
<dbReference type="SUPFAM" id="SSF48498">
    <property type="entry name" value="Tetracyclin repressor-like, C-terminal domain"/>
    <property type="match status" value="1"/>
</dbReference>
<feature type="domain" description="HTH tetR-type" evidence="5">
    <location>
        <begin position="2"/>
        <end position="62"/>
    </location>
</feature>
<dbReference type="InterPro" id="IPR009057">
    <property type="entry name" value="Homeodomain-like_sf"/>
</dbReference>
<dbReference type="GO" id="GO:0003677">
    <property type="term" value="F:DNA binding"/>
    <property type="evidence" value="ECO:0007669"/>
    <property type="project" value="UniProtKB-UniRule"/>
</dbReference>
<dbReference type="SUPFAM" id="SSF46689">
    <property type="entry name" value="Homeodomain-like"/>
    <property type="match status" value="1"/>
</dbReference>
<dbReference type="InterPro" id="IPR011075">
    <property type="entry name" value="TetR_C"/>
</dbReference>
<dbReference type="PANTHER" id="PTHR47506">
    <property type="entry name" value="TRANSCRIPTIONAL REGULATORY PROTEIN"/>
    <property type="match status" value="1"/>
</dbReference>
<dbReference type="KEGG" id="shal:SHALO_0038"/>
<keyword evidence="7" id="KW-1185">Reference proteome</keyword>
<gene>
    <name evidence="6" type="ORF">SHALO_0038</name>
</gene>
<protein>
    <submittedName>
        <fullName evidence="6">HTH-type transcriptional regulator</fullName>
    </submittedName>
</protein>
<dbReference type="Gene3D" id="1.10.357.10">
    <property type="entry name" value="Tetracycline Repressor, domain 2"/>
    <property type="match status" value="1"/>
</dbReference>
<dbReference type="PROSITE" id="PS01081">
    <property type="entry name" value="HTH_TETR_1"/>
    <property type="match status" value="1"/>
</dbReference>
<keyword evidence="1" id="KW-0805">Transcription regulation</keyword>
<proteinExistence type="predicted"/>
<evidence type="ECO:0000259" key="5">
    <source>
        <dbReference type="PROSITE" id="PS50977"/>
    </source>
</evidence>
<dbReference type="EMBL" id="CP017111">
    <property type="protein sequence ID" value="AOO63840.1"/>
    <property type="molecule type" value="Genomic_DNA"/>
</dbReference>
<dbReference type="PRINTS" id="PR00455">
    <property type="entry name" value="HTHTETR"/>
</dbReference>
<evidence type="ECO:0000256" key="4">
    <source>
        <dbReference type="PROSITE-ProRule" id="PRU00335"/>
    </source>
</evidence>
<dbReference type="AlphaFoldDB" id="A0A1D7TFY4"/>
<evidence type="ECO:0000256" key="1">
    <source>
        <dbReference type="ARBA" id="ARBA00023015"/>
    </source>
</evidence>